<keyword evidence="4" id="KW-0560">Oxidoreductase</keyword>
<dbReference type="PANTHER" id="PTHR11011:SF60">
    <property type="entry name" value="FATTY ACYL-COA REDUCTASE-RELATED"/>
    <property type="match status" value="1"/>
</dbReference>
<feature type="domain" description="Thioester reductase (TE)" evidence="6">
    <location>
        <begin position="528"/>
        <end position="797"/>
    </location>
</feature>
<dbReference type="RefSeq" id="XP_017770686.1">
    <property type="nucleotide sequence ID" value="XM_017915197.1"/>
</dbReference>
<keyword evidence="7" id="KW-1185">Reference proteome</keyword>
<dbReference type="PANTHER" id="PTHR11011">
    <property type="entry name" value="MALE STERILITY PROTEIN 2-RELATED"/>
    <property type="match status" value="1"/>
</dbReference>
<dbReference type="SUPFAM" id="SSF51735">
    <property type="entry name" value="NAD(P)-binding Rossmann-fold domains"/>
    <property type="match status" value="2"/>
</dbReference>
<feature type="domain" description="Fatty acyl-CoA reductase C-terminal" evidence="5">
    <location>
        <begin position="374"/>
        <end position="466"/>
    </location>
</feature>
<dbReference type="Gene3D" id="3.40.50.720">
    <property type="entry name" value="NAD(P)-binding Rossmann-like Domain"/>
    <property type="match status" value="2"/>
</dbReference>
<comment type="catalytic activity">
    <reaction evidence="4">
        <text>a long-chain fatty acyl-CoA + 2 NADPH + 2 H(+) = a long-chain primary fatty alcohol + 2 NADP(+) + CoA</text>
        <dbReference type="Rhea" id="RHEA:52716"/>
        <dbReference type="ChEBI" id="CHEBI:15378"/>
        <dbReference type="ChEBI" id="CHEBI:57287"/>
        <dbReference type="ChEBI" id="CHEBI:57783"/>
        <dbReference type="ChEBI" id="CHEBI:58349"/>
        <dbReference type="ChEBI" id="CHEBI:77396"/>
        <dbReference type="ChEBI" id="CHEBI:83139"/>
        <dbReference type="EC" id="1.2.1.84"/>
    </reaction>
</comment>
<feature type="transmembrane region" description="Helical" evidence="4">
    <location>
        <begin position="980"/>
        <end position="1001"/>
    </location>
</feature>
<dbReference type="GeneID" id="108558317"/>
<comment type="function">
    <text evidence="4">Catalyzes the reduction of fatty acyl-CoA to fatty alcohols.</text>
</comment>
<dbReference type="InterPro" id="IPR013120">
    <property type="entry name" value="FAR_NAD-bd"/>
</dbReference>
<keyword evidence="4" id="KW-0472">Membrane</keyword>
<keyword evidence="2 4" id="KW-0444">Lipid biosynthesis</keyword>
<feature type="transmembrane region" description="Helical" evidence="4">
    <location>
        <begin position="483"/>
        <end position="504"/>
    </location>
</feature>
<evidence type="ECO:0000256" key="4">
    <source>
        <dbReference type="RuleBase" id="RU363097"/>
    </source>
</evidence>
<evidence type="ECO:0000313" key="8">
    <source>
        <dbReference type="RefSeq" id="XP_017770686.1"/>
    </source>
</evidence>
<dbReference type="CDD" id="cd09071">
    <property type="entry name" value="FAR_C"/>
    <property type="match status" value="2"/>
</dbReference>
<keyword evidence="4" id="KW-0812">Transmembrane</keyword>
<comment type="similarity">
    <text evidence="1 4">Belongs to the fatty acyl-CoA reductase family.</text>
</comment>
<evidence type="ECO:0000256" key="2">
    <source>
        <dbReference type="ARBA" id="ARBA00022516"/>
    </source>
</evidence>
<proteinExistence type="inferred from homology"/>
<feature type="domain" description="Fatty acyl-CoA reductase C-terminal" evidence="5">
    <location>
        <begin position="868"/>
        <end position="960"/>
    </location>
</feature>
<evidence type="ECO:0000259" key="6">
    <source>
        <dbReference type="Pfam" id="PF07993"/>
    </source>
</evidence>
<dbReference type="InterPro" id="IPR033640">
    <property type="entry name" value="FAR_C"/>
</dbReference>
<accession>A0ABM1M7Y6</accession>
<keyword evidence="4" id="KW-0521">NADP</keyword>
<evidence type="ECO:0000259" key="5">
    <source>
        <dbReference type="Pfam" id="PF03015"/>
    </source>
</evidence>
<dbReference type="Pfam" id="PF03015">
    <property type="entry name" value="Sterile"/>
    <property type="match status" value="2"/>
</dbReference>
<dbReference type="Proteomes" id="UP000695000">
    <property type="component" value="Unplaced"/>
</dbReference>
<organism evidence="7 8">
    <name type="scientific">Nicrophorus vespilloides</name>
    <name type="common">Boreal carrion beetle</name>
    <dbReference type="NCBI Taxonomy" id="110193"/>
    <lineage>
        <taxon>Eukaryota</taxon>
        <taxon>Metazoa</taxon>
        <taxon>Ecdysozoa</taxon>
        <taxon>Arthropoda</taxon>
        <taxon>Hexapoda</taxon>
        <taxon>Insecta</taxon>
        <taxon>Pterygota</taxon>
        <taxon>Neoptera</taxon>
        <taxon>Endopterygota</taxon>
        <taxon>Coleoptera</taxon>
        <taxon>Polyphaga</taxon>
        <taxon>Staphyliniformia</taxon>
        <taxon>Silphidae</taxon>
        <taxon>Nicrophorinae</taxon>
        <taxon>Nicrophorus</taxon>
    </lineage>
</organism>
<sequence>MVDTSMSELQQFYAGKTIFLTGASGFLGKILLEKLLRTCPDVKKIYILVRTKKGKDPKTRFDDIFSGVVFQALNEANPEYKEKVSLITGDCALPDLGIQDADKETITKEVNIILHSAATVRFDEHLTIATNINVRAIRDLIAMAKKMPQLKSFIHISTVYSNCIRKEIDENFYEASMKGNNLIDLIECLDENLISDITSQLIGEYPNSYVFTKALAEDVIKSEGVGLPLAIVRPSIVVASCEEPVKGWIDNVYGPTGVTIGVALGIIRTMHCRKDNVVDIVPADYVCNAILAACWATDRQHQSTSEDEREKLSIEKRIPIYNFVSSAQNAITWNNFINYAYEACHKVPSPLVVWHYVLFLTSNVYLYELAHLLLHTVPGHIVDFIARCIGKKPLLVKGYKKIHKFMLVVSYFAQRQWDFHDDNTKLLWKSLCEKDRQLFQFNIATLDWISYFDNYTSGCRLYLLKDTLDTVPAGRRKLRILKYAHYTLMGFLLYGLYLALRFVLSTLPIEMEESSEICAFFEDKTVFLTGSTGFLGKILIEKLLRVCNVGKIFMLVRCKKGKSEEERFKEIFEIPLFDRLKIEKPKFLEKLVMVAGDCSLPNLGIKDEDRKMIIDEVHVIFHCAATVRFDQKLRTATNINVIATKDICAMAREMINLKSLLYISTAYSFCTRTDIDEQFYKPQISAEKLFKLLDVLNDDQIAECQESILGKWPNTYSFSKSISEEVFKDESKGLPTAMIRPSIIISTFKEPIAGWVDNYYGPMGVAHGAGLGLLRTLHADPLKNADLVPADYVINAMLAVAWKSSKQIFNEPKIYNYVSSPEKPINWKTYMAQCQLNGNQIPSPLAVWYFIFRLNKYKWKHNLDILLLHTLPAYIIDFLAFCIGKKPILVESYKKIHKFINVLSYFTNREWNFENENTKQLWLELNKTDKKTFEFSMAKLDWNAYYKTYMMGGRIYLLKDPMETVPAGKRKLMIMQSAHYCLVALIWFLLYKLIVLLYGAVF</sequence>
<evidence type="ECO:0000256" key="1">
    <source>
        <dbReference type="ARBA" id="ARBA00005928"/>
    </source>
</evidence>
<dbReference type="CDD" id="cd05236">
    <property type="entry name" value="FAR-N_SDR_e"/>
    <property type="match status" value="2"/>
</dbReference>
<dbReference type="InterPro" id="IPR026055">
    <property type="entry name" value="FAR"/>
</dbReference>
<feature type="domain" description="Thioester reductase (TE)" evidence="6">
    <location>
        <begin position="20"/>
        <end position="290"/>
    </location>
</feature>
<evidence type="ECO:0000256" key="3">
    <source>
        <dbReference type="ARBA" id="ARBA00023098"/>
    </source>
</evidence>
<name>A0ABM1M7Y6_NICVS</name>
<dbReference type="Pfam" id="PF07993">
    <property type="entry name" value="NAD_binding_4"/>
    <property type="match status" value="2"/>
</dbReference>
<reference evidence="8" key="1">
    <citation type="submission" date="2025-08" db="UniProtKB">
        <authorList>
            <consortium name="RefSeq"/>
        </authorList>
    </citation>
    <scope>IDENTIFICATION</scope>
    <source>
        <tissue evidence="8">Whole Larva</tissue>
    </source>
</reference>
<protein>
    <recommendedName>
        <fullName evidence="4">Fatty acyl-CoA reductase</fullName>
        <ecNumber evidence="4">1.2.1.84</ecNumber>
    </recommendedName>
</protein>
<dbReference type="InterPro" id="IPR036291">
    <property type="entry name" value="NAD(P)-bd_dom_sf"/>
</dbReference>
<keyword evidence="3 4" id="KW-0443">Lipid metabolism</keyword>
<keyword evidence="4" id="KW-1133">Transmembrane helix</keyword>
<evidence type="ECO:0000313" key="7">
    <source>
        <dbReference type="Proteomes" id="UP000695000"/>
    </source>
</evidence>
<gene>
    <name evidence="8" type="primary">LOC108558317</name>
</gene>
<dbReference type="EC" id="1.2.1.84" evidence="4"/>